<dbReference type="SUPFAM" id="SSF48452">
    <property type="entry name" value="TPR-like"/>
    <property type="match status" value="1"/>
</dbReference>
<keyword evidence="2" id="KW-1185">Reference proteome</keyword>
<proteinExistence type="predicted"/>
<name>A0A7J7MQJ1_9MAGN</name>
<dbReference type="InterPro" id="IPR044624">
    <property type="entry name" value="Mbb1-like"/>
</dbReference>
<dbReference type="EMBL" id="JACGCM010001281">
    <property type="protein sequence ID" value="KAF6157070.1"/>
    <property type="molecule type" value="Genomic_DNA"/>
</dbReference>
<dbReference type="AlphaFoldDB" id="A0A7J7MQJ1"/>
<evidence type="ECO:0000313" key="2">
    <source>
        <dbReference type="Proteomes" id="UP000541444"/>
    </source>
</evidence>
<dbReference type="GO" id="GO:0006417">
    <property type="term" value="P:regulation of translation"/>
    <property type="evidence" value="ECO:0007669"/>
    <property type="project" value="TreeGrafter"/>
</dbReference>
<evidence type="ECO:0000313" key="1">
    <source>
        <dbReference type="EMBL" id="KAF6157070.1"/>
    </source>
</evidence>
<protein>
    <submittedName>
        <fullName evidence="1">Uncharacterized protein</fullName>
    </submittedName>
</protein>
<accession>A0A7J7MQJ1</accession>
<sequence length="265" mass="30329">MQRENNVVDRQLFKKAVQASLKNRFAWHVWGIFGANLGNIDKGRILLKIDHTLNPRDLILLQSLTLLEYRYSTANLARVLFRRASELDPSLKPTGEAQLRYRSPLNINFQSYLTWMTWTSMEEEQGNTALAEEIRDLYFQQHTEVVDDTSCVTGLLDIFDPAFDSIKSLLKIYQTLYSKGDDNLINKIETTYSRSIREELADTSLSGLPGINDKEGGDETISPSSSSFDLDTFIKDRLCIDVSKLEVQMEMMTTPKKIKSSRSRN</sequence>
<gene>
    <name evidence="1" type="ORF">GIB67_041531</name>
</gene>
<dbReference type="OrthoDB" id="541719at2759"/>
<dbReference type="GO" id="GO:0003729">
    <property type="term" value="F:mRNA binding"/>
    <property type="evidence" value="ECO:0007669"/>
    <property type="project" value="InterPro"/>
</dbReference>
<dbReference type="GO" id="GO:0003727">
    <property type="term" value="F:single-stranded RNA binding"/>
    <property type="evidence" value="ECO:0007669"/>
    <property type="project" value="TreeGrafter"/>
</dbReference>
<dbReference type="GO" id="GO:0006397">
    <property type="term" value="P:mRNA processing"/>
    <property type="evidence" value="ECO:0007669"/>
    <property type="project" value="InterPro"/>
</dbReference>
<dbReference type="PANTHER" id="PTHR44917">
    <property type="entry name" value="PROTEIN HIGH CHLOROPHYLL FLUORESCENT 107"/>
    <property type="match status" value="1"/>
</dbReference>
<comment type="caution">
    <text evidence="1">The sequence shown here is derived from an EMBL/GenBank/DDBJ whole genome shotgun (WGS) entry which is preliminary data.</text>
</comment>
<dbReference type="GO" id="GO:0009507">
    <property type="term" value="C:chloroplast"/>
    <property type="evidence" value="ECO:0007669"/>
    <property type="project" value="TreeGrafter"/>
</dbReference>
<organism evidence="1 2">
    <name type="scientific">Kingdonia uniflora</name>
    <dbReference type="NCBI Taxonomy" id="39325"/>
    <lineage>
        <taxon>Eukaryota</taxon>
        <taxon>Viridiplantae</taxon>
        <taxon>Streptophyta</taxon>
        <taxon>Embryophyta</taxon>
        <taxon>Tracheophyta</taxon>
        <taxon>Spermatophyta</taxon>
        <taxon>Magnoliopsida</taxon>
        <taxon>Ranunculales</taxon>
        <taxon>Circaeasteraceae</taxon>
        <taxon>Kingdonia</taxon>
    </lineage>
</organism>
<dbReference type="InterPro" id="IPR011990">
    <property type="entry name" value="TPR-like_helical_dom_sf"/>
</dbReference>
<dbReference type="Proteomes" id="UP000541444">
    <property type="component" value="Unassembled WGS sequence"/>
</dbReference>
<dbReference type="PANTHER" id="PTHR44917:SF1">
    <property type="entry name" value="PROTEIN HIGH CHLOROPHYLL FLUORESCENT 107"/>
    <property type="match status" value="1"/>
</dbReference>
<reference evidence="1 2" key="1">
    <citation type="journal article" date="2020" name="IScience">
        <title>Genome Sequencing of the Endangered Kingdonia uniflora (Circaeasteraceae, Ranunculales) Reveals Potential Mechanisms of Evolutionary Specialization.</title>
        <authorList>
            <person name="Sun Y."/>
            <person name="Deng T."/>
            <person name="Zhang A."/>
            <person name="Moore M.J."/>
            <person name="Landis J.B."/>
            <person name="Lin N."/>
            <person name="Zhang H."/>
            <person name="Zhang X."/>
            <person name="Huang J."/>
            <person name="Zhang X."/>
            <person name="Sun H."/>
            <person name="Wang H."/>
        </authorList>
    </citation>
    <scope>NUCLEOTIDE SEQUENCE [LARGE SCALE GENOMIC DNA]</scope>
    <source>
        <strain evidence="1">TB1705</strain>
        <tissue evidence="1">Leaf</tissue>
    </source>
</reference>